<organism evidence="1 2">
    <name type="scientific">Thelonectria olida</name>
    <dbReference type="NCBI Taxonomy" id="1576542"/>
    <lineage>
        <taxon>Eukaryota</taxon>
        <taxon>Fungi</taxon>
        <taxon>Dikarya</taxon>
        <taxon>Ascomycota</taxon>
        <taxon>Pezizomycotina</taxon>
        <taxon>Sordariomycetes</taxon>
        <taxon>Hypocreomycetidae</taxon>
        <taxon>Hypocreales</taxon>
        <taxon>Nectriaceae</taxon>
        <taxon>Thelonectria</taxon>
    </lineage>
</organism>
<evidence type="ECO:0000313" key="1">
    <source>
        <dbReference type="EMBL" id="KAH6879530.1"/>
    </source>
</evidence>
<gene>
    <name evidence="1" type="ORF">B0T10DRAFT_464568</name>
</gene>
<evidence type="ECO:0000313" key="2">
    <source>
        <dbReference type="Proteomes" id="UP000777438"/>
    </source>
</evidence>
<sequence length="206" mass="23025">MLVTVLTGDVTLSRTSLMLYVQHESPKLQPLPTKPALPVSDRHEPGFFWFLSEITLRFIFANTSNGCGRAPQTTCGPVVAEELKTQLEQWHSHLHPSVSFPLTVEPLLDTQKSSLRAQFYAAMFQIHWSSTAQLLTEPWEDLDSHESLAMATTAKEAIRYGLLHLDSSENLLQGRHLMLFAIQTSQVNTVCGRPPSVQHTSVCSQD</sequence>
<keyword evidence="2" id="KW-1185">Reference proteome</keyword>
<comment type="caution">
    <text evidence="1">The sequence shown here is derived from an EMBL/GenBank/DDBJ whole genome shotgun (WGS) entry which is preliminary data.</text>
</comment>
<reference evidence="1 2" key="1">
    <citation type="journal article" date="2021" name="Nat. Commun.">
        <title>Genetic determinants of endophytism in the Arabidopsis root mycobiome.</title>
        <authorList>
            <person name="Mesny F."/>
            <person name="Miyauchi S."/>
            <person name="Thiergart T."/>
            <person name="Pickel B."/>
            <person name="Atanasova L."/>
            <person name="Karlsson M."/>
            <person name="Huettel B."/>
            <person name="Barry K.W."/>
            <person name="Haridas S."/>
            <person name="Chen C."/>
            <person name="Bauer D."/>
            <person name="Andreopoulos W."/>
            <person name="Pangilinan J."/>
            <person name="LaButti K."/>
            <person name="Riley R."/>
            <person name="Lipzen A."/>
            <person name="Clum A."/>
            <person name="Drula E."/>
            <person name="Henrissat B."/>
            <person name="Kohler A."/>
            <person name="Grigoriev I.V."/>
            <person name="Martin F.M."/>
            <person name="Hacquard S."/>
        </authorList>
    </citation>
    <scope>NUCLEOTIDE SEQUENCE [LARGE SCALE GENOMIC DNA]</scope>
    <source>
        <strain evidence="1 2">MPI-CAGE-CH-0241</strain>
    </source>
</reference>
<dbReference type="Proteomes" id="UP000777438">
    <property type="component" value="Unassembled WGS sequence"/>
</dbReference>
<accession>A0A9P9AH52</accession>
<name>A0A9P9AH52_9HYPO</name>
<dbReference type="EMBL" id="JAGPYM010000029">
    <property type="protein sequence ID" value="KAH6879530.1"/>
    <property type="molecule type" value="Genomic_DNA"/>
</dbReference>
<protein>
    <submittedName>
        <fullName evidence="1">Uncharacterized protein</fullName>
    </submittedName>
</protein>
<dbReference type="AlphaFoldDB" id="A0A9P9AH52"/>
<proteinExistence type="predicted"/>
<dbReference type="OrthoDB" id="4685598at2759"/>